<evidence type="ECO:0000256" key="4">
    <source>
        <dbReference type="ARBA" id="ARBA00022824"/>
    </source>
</evidence>
<evidence type="ECO:0000256" key="3">
    <source>
        <dbReference type="ARBA" id="ARBA00004370"/>
    </source>
</evidence>
<dbReference type="PANTHER" id="PTHR48182:SF2">
    <property type="entry name" value="PROTEIN SERAC1"/>
    <property type="match status" value="1"/>
</dbReference>
<name>A0A6G1IX43_9PLEO</name>
<dbReference type="EMBL" id="MU005586">
    <property type="protein sequence ID" value="KAF2682822.1"/>
    <property type="molecule type" value="Genomic_DNA"/>
</dbReference>
<sequence>MIHYGLVKWHDGDNAEVDIVFVHGLRGGRESTWTKDGVIWPKELLSKDIPKSRILSYGYDSRIAHSDTAEVTQGSLADDARRLCSLLDDERKQTNTTDRPIVVVGHSLGGLVLAQVVYSGNGAAEGDSINSVGQKIKGMIFLGTPFYGSKIAGWGEVVRRIYNLVQKTDQNTLKNLELDSKELKDLRLGFPEVIRKRNQTSAKIVVVFFFEKKMTYKVWVVKEEDASYPGVGEILPMQANHLDICKFDDPEDDGYKQVRAKIKQAMEATGITEVSERGNSYTINNHGQITNLAQGDMRIDSQTITYGSVK</sequence>
<evidence type="ECO:0000256" key="1">
    <source>
        <dbReference type="ARBA" id="ARBA00004173"/>
    </source>
</evidence>
<evidence type="ECO:0000313" key="8">
    <source>
        <dbReference type="EMBL" id="KAF2682822.1"/>
    </source>
</evidence>
<dbReference type="Proteomes" id="UP000799291">
    <property type="component" value="Unassembled WGS sequence"/>
</dbReference>
<dbReference type="GO" id="GO:0005739">
    <property type="term" value="C:mitochondrion"/>
    <property type="evidence" value="ECO:0007669"/>
    <property type="project" value="UniProtKB-SubCell"/>
</dbReference>
<protein>
    <recommendedName>
        <fullName evidence="7">AB hydrolase-1 domain-containing protein</fullName>
    </recommendedName>
</protein>
<evidence type="ECO:0000259" key="7">
    <source>
        <dbReference type="Pfam" id="PF12697"/>
    </source>
</evidence>
<reference evidence="8" key="1">
    <citation type="journal article" date="2020" name="Stud. Mycol.">
        <title>101 Dothideomycetes genomes: a test case for predicting lifestyles and emergence of pathogens.</title>
        <authorList>
            <person name="Haridas S."/>
            <person name="Albert R."/>
            <person name="Binder M."/>
            <person name="Bloem J."/>
            <person name="Labutti K."/>
            <person name="Salamov A."/>
            <person name="Andreopoulos B."/>
            <person name="Baker S."/>
            <person name="Barry K."/>
            <person name="Bills G."/>
            <person name="Bluhm B."/>
            <person name="Cannon C."/>
            <person name="Castanera R."/>
            <person name="Culley D."/>
            <person name="Daum C."/>
            <person name="Ezra D."/>
            <person name="Gonzalez J."/>
            <person name="Henrissat B."/>
            <person name="Kuo A."/>
            <person name="Liang C."/>
            <person name="Lipzen A."/>
            <person name="Lutzoni F."/>
            <person name="Magnuson J."/>
            <person name="Mondo S."/>
            <person name="Nolan M."/>
            <person name="Ohm R."/>
            <person name="Pangilinan J."/>
            <person name="Park H.-J."/>
            <person name="Ramirez L."/>
            <person name="Alfaro M."/>
            <person name="Sun H."/>
            <person name="Tritt A."/>
            <person name="Yoshinaga Y."/>
            <person name="Zwiers L.-H."/>
            <person name="Turgeon B."/>
            <person name="Goodwin S."/>
            <person name="Spatafora J."/>
            <person name="Crous P."/>
            <person name="Grigoriev I."/>
        </authorList>
    </citation>
    <scope>NUCLEOTIDE SEQUENCE</scope>
    <source>
        <strain evidence="8">CBS 122367</strain>
    </source>
</reference>
<dbReference type="AlphaFoldDB" id="A0A6G1IX43"/>
<proteinExistence type="predicted"/>
<evidence type="ECO:0000256" key="5">
    <source>
        <dbReference type="ARBA" id="ARBA00023128"/>
    </source>
</evidence>
<dbReference type="GO" id="GO:0016020">
    <property type="term" value="C:membrane"/>
    <property type="evidence" value="ECO:0007669"/>
    <property type="project" value="UniProtKB-SubCell"/>
</dbReference>
<keyword evidence="9" id="KW-1185">Reference proteome</keyword>
<evidence type="ECO:0000256" key="6">
    <source>
        <dbReference type="ARBA" id="ARBA00023136"/>
    </source>
</evidence>
<organism evidence="8 9">
    <name type="scientific">Lentithecium fluviatile CBS 122367</name>
    <dbReference type="NCBI Taxonomy" id="1168545"/>
    <lineage>
        <taxon>Eukaryota</taxon>
        <taxon>Fungi</taxon>
        <taxon>Dikarya</taxon>
        <taxon>Ascomycota</taxon>
        <taxon>Pezizomycotina</taxon>
        <taxon>Dothideomycetes</taxon>
        <taxon>Pleosporomycetidae</taxon>
        <taxon>Pleosporales</taxon>
        <taxon>Massarineae</taxon>
        <taxon>Lentitheciaceae</taxon>
        <taxon>Lentithecium</taxon>
    </lineage>
</organism>
<dbReference type="Pfam" id="PF12697">
    <property type="entry name" value="Abhydrolase_6"/>
    <property type="match status" value="1"/>
</dbReference>
<dbReference type="GO" id="GO:0005783">
    <property type="term" value="C:endoplasmic reticulum"/>
    <property type="evidence" value="ECO:0007669"/>
    <property type="project" value="UniProtKB-SubCell"/>
</dbReference>
<keyword evidence="6" id="KW-0472">Membrane</keyword>
<dbReference type="OrthoDB" id="427518at2759"/>
<comment type="subcellular location">
    <subcellularLocation>
        <location evidence="2">Endoplasmic reticulum</location>
    </subcellularLocation>
    <subcellularLocation>
        <location evidence="3">Membrane</location>
    </subcellularLocation>
    <subcellularLocation>
        <location evidence="1">Mitochondrion</location>
    </subcellularLocation>
</comment>
<dbReference type="Gene3D" id="3.40.50.1820">
    <property type="entry name" value="alpha/beta hydrolase"/>
    <property type="match status" value="1"/>
</dbReference>
<dbReference type="InterPro" id="IPR029058">
    <property type="entry name" value="AB_hydrolase_fold"/>
</dbReference>
<dbReference type="InterPro" id="IPR052374">
    <property type="entry name" value="SERAC1"/>
</dbReference>
<feature type="domain" description="AB hydrolase-1" evidence="7">
    <location>
        <begin position="19"/>
        <end position="144"/>
    </location>
</feature>
<accession>A0A6G1IX43</accession>
<keyword evidence="5" id="KW-0496">Mitochondrion</keyword>
<evidence type="ECO:0000256" key="2">
    <source>
        <dbReference type="ARBA" id="ARBA00004240"/>
    </source>
</evidence>
<gene>
    <name evidence="8" type="ORF">K458DRAFT_341710</name>
</gene>
<evidence type="ECO:0000313" key="9">
    <source>
        <dbReference type="Proteomes" id="UP000799291"/>
    </source>
</evidence>
<dbReference type="InterPro" id="IPR000073">
    <property type="entry name" value="AB_hydrolase_1"/>
</dbReference>
<keyword evidence="4" id="KW-0256">Endoplasmic reticulum</keyword>
<dbReference type="PANTHER" id="PTHR48182">
    <property type="entry name" value="PROTEIN SERAC1"/>
    <property type="match status" value="1"/>
</dbReference>
<dbReference type="SUPFAM" id="SSF53474">
    <property type="entry name" value="alpha/beta-Hydrolases"/>
    <property type="match status" value="1"/>
</dbReference>